<dbReference type="EMBL" id="CAXKWB010026093">
    <property type="protein sequence ID" value="CAL4129467.1"/>
    <property type="molecule type" value="Genomic_DNA"/>
</dbReference>
<evidence type="ECO:0000256" key="8">
    <source>
        <dbReference type="SAM" id="MobiDB-lite"/>
    </source>
</evidence>
<feature type="domain" description="Peptidase M1 leukotriene A4 hydrolase/aminopeptidase C-terminal" evidence="9">
    <location>
        <begin position="763"/>
        <end position="896"/>
    </location>
</feature>
<evidence type="ECO:0000256" key="1">
    <source>
        <dbReference type="ARBA" id="ARBA00001947"/>
    </source>
</evidence>
<evidence type="ECO:0000313" key="11">
    <source>
        <dbReference type="Proteomes" id="UP001497623"/>
    </source>
</evidence>
<dbReference type="GO" id="GO:0006508">
    <property type="term" value="P:proteolysis"/>
    <property type="evidence" value="ECO:0007669"/>
    <property type="project" value="UniProtKB-KW"/>
</dbReference>
<dbReference type="InterPro" id="IPR016024">
    <property type="entry name" value="ARM-type_fold"/>
</dbReference>
<proteinExistence type="inferred from homology"/>
<comment type="caution">
    <text evidence="10">The sequence shown here is derived from an EMBL/GenBank/DDBJ whole genome shotgun (WGS) entry which is preliminary data.</text>
</comment>
<dbReference type="GO" id="GO:0070006">
    <property type="term" value="F:metalloaminopeptidase activity"/>
    <property type="evidence" value="ECO:0007669"/>
    <property type="project" value="InterPro"/>
</dbReference>
<dbReference type="GO" id="GO:0005730">
    <property type="term" value="C:nucleolus"/>
    <property type="evidence" value="ECO:0007669"/>
    <property type="project" value="InterPro"/>
</dbReference>
<evidence type="ECO:0000256" key="5">
    <source>
        <dbReference type="ARBA" id="ARBA00022801"/>
    </source>
</evidence>
<dbReference type="InterPro" id="IPR015211">
    <property type="entry name" value="Peptidase_M1_C"/>
</dbReference>
<dbReference type="GO" id="GO:0008270">
    <property type="term" value="F:zinc ion binding"/>
    <property type="evidence" value="ECO:0007669"/>
    <property type="project" value="InterPro"/>
</dbReference>
<accession>A0AAV2RQG0</accession>
<dbReference type="InterPro" id="IPR027268">
    <property type="entry name" value="Peptidase_M4/M1_CTD_sf"/>
</dbReference>
<dbReference type="Pfam" id="PF09127">
    <property type="entry name" value="Leuk-A4-hydro_C"/>
    <property type="match status" value="1"/>
</dbReference>
<evidence type="ECO:0000259" key="9">
    <source>
        <dbReference type="SMART" id="SM01263"/>
    </source>
</evidence>
<keyword evidence="3" id="KW-0645">Protease</keyword>
<keyword evidence="5" id="KW-0378">Hydrolase</keyword>
<dbReference type="InterPro" id="IPR033577">
    <property type="entry name" value="AOPep"/>
</dbReference>
<dbReference type="SUPFAM" id="SSF48371">
    <property type="entry name" value="ARM repeat"/>
    <property type="match status" value="1"/>
</dbReference>
<name>A0AAV2RQG0_MEGNR</name>
<feature type="region of interest" description="Disordered" evidence="8">
    <location>
        <begin position="573"/>
        <end position="595"/>
    </location>
</feature>
<dbReference type="PANTHER" id="PTHR46627:SF1">
    <property type="entry name" value="AMINOPEPTIDASE O"/>
    <property type="match status" value="1"/>
</dbReference>
<feature type="non-terminal residue" evidence="10">
    <location>
        <position position="899"/>
    </location>
</feature>
<comment type="cofactor">
    <cofactor evidence="1">
        <name>Zn(2+)</name>
        <dbReference type="ChEBI" id="CHEBI:29105"/>
    </cofactor>
</comment>
<dbReference type="Gene3D" id="1.10.390.10">
    <property type="entry name" value="Neutral Protease Domain 2"/>
    <property type="match status" value="1"/>
</dbReference>
<dbReference type="Proteomes" id="UP001497623">
    <property type="component" value="Unassembled WGS sequence"/>
</dbReference>
<protein>
    <recommendedName>
        <fullName evidence="9">Peptidase M1 leukotriene A4 hydrolase/aminopeptidase C-terminal domain-containing protein</fullName>
    </recommendedName>
</protein>
<evidence type="ECO:0000256" key="3">
    <source>
        <dbReference type="ARBA" id="ARBA00022670"/>
    </source>
</evidence>
<dbReference type="Gene3D" id="1.25.40.320">
    <property type="entry name" value="Peptidase M1, leukotriene A4 hydrolase/aminopeptidase C-terminal domain"/>
    <property type="match status" value="1"/>
</dbReference>
<evidence type="ECO:0000313" key="10">
    <source>
        <dbReference type="EMBL" id="CAL4129467.1"/>
    </source>
</evidence>
<dbReference type="PANTHER" id="PTHR46627">
    <property type="entry name" value="AMINOPEPTIDASE O"/>
    <property type="match status" value="1"/>
</dbReference>
<evidence type="ECO:0000256" key="4">
    <source>
        <dbReference type="ARBA" id="ARBA00022723"/>
    </source>
</evidence>
<dbReference type="AlphaFoldDB" id="A0AAV2RQG0"/>
<keyword evidence="4" id="KW-0479">Metal-binding</keyword>
<reference evidence="10 11" key="1">
    <citation type="submission" date="2024-05" db="EMBL/GenBank/DDBJ databases">
        <authorList>
            <person name="Wallberg A."/>
        </authorList>
    </citation>
    <scope>NUCLEOTIDE SEQUENCE [LARGE SCALE GENOMIC DNA]</scope>
</reference>
<comment type="similarity">
    <text evidence="2">Belongs to the peptidase M1 family.</text>
</comment>
<keyword evidence="6" id="KW-0862">Zinc</keyword>
<evidence type="ECO:0000256" key="2">
    <source>
        <dbReference type="ARBA" id="ARBA00010136"/>
    </source>
</evidence>
<dbReference type="SUPFAM" id="SSF55486">
    <property type="entry name" value="Metalloproteases ('zincins'), catalytic domain"/>
    <property type="match status" value="2"/>
</dbReference>
<evidence type="ECO:0000256" key="6">
    <source>
        <dbReference type="ARBA" id="ARBA00022833"/>
    </source>
</evidence>
<evidence type="ECO:0000256" key="7">
    <source>
        <dbReference type="ARBA" id="ARBA00023049"/>
    </source>
</evidence>
<keyword evidence="11" id="KW-1185">Reference proteome</keyword>
<dbReference type="InterPro" id="IPR038502">
    <property type="entry name" value="M1_LTA-4_hydro/amino_C_sf"/>
</dbReference>
<dbReference type="SMART" id="SM01263">
    <property type="entry name" value="Leuk-A4-hydro_C"/>
    <property type="match status" value="1"/>
</dbReference>
<keyword evidence="7" id="KW-0482">Metalloprotease</keyword>
<sequence>MKTCERGILSIQAVGKKFQIPVSPLRAKCIEAHLLLNFESVLAIKGDKLCFAEVSNEKKNQKRISRPIENEVKKMSCIFTQRFNDMLDYFSNIQIVHHELYAKQNILGEILTYVVVHHYLYIYADHEFSTMSCNFKAYKFLQPSFLVVDIAKSCIGVCDDLTASLFDGGSLFYIRRRKKCHTGPYHKNRSTIKDVSQNTLVLNETHCCISLYCIIHKESTTQLYDRTACGFMRKANSPFFCGGRWKPSYRQSCIKPLIATCILNLNFASTAPRTLSNIYTKTSVTGNKPLNQYPIKTGYQPLLLCDQPQKKLIVPETRDTADYFSHLVTIKIECSLATTKRIFALIKTLQIYITNVNFYYLFKLIKENTNTIDGDWTTDRICTKQKFYQNIKKIMELNLYKRHGTHSHNLSKHSCLKGQKTIILLLLSTLCGIRLKNTKSLNLSLVPSLIYVSFKLRSKKALEVIIFQKCFKLHFVTYTNLMTLVRIYVLFSQVIIQPQIGKSHTWFGIIIGAQDWTEEWLSEGFATYMEDSLYALAALAHQMNHNSQTQKTPKPLHCNGSGSNAAEGIYAENYKPEEDQKDNTTSMDDTDESNSFELTPDLLEELSELRAHLRYKTLAAELEHSQDELQTMRPMQGENLKDEIGVNYVKNGMNPEKAFLQVHYLKGYFLLKYLSKHVSRGRFDAMIKHFVSRFHGQLVLSEEFLELVEGTFPNLVEQGITKDKLLTEWLHQPGLNNQIPEMYRNISNSLITQINNHFTFWAHRMRSIKSAAAKKFKLDNPETLKFPDQVVLLFEHFLELPKIPVKVMEEISCYYNVRLQNADVRHRWCELAIKHNFSDMSEIERFLVADQSMGVYLYGELIISGKKRHRTLAEKVYSFTCKEMDESSRVTVFSMLHGK</sequence>
<gene>
    <name evidence="10" type="ORF">MNOR_LOCUS26305</name>
</gene>
<organism evidence="10 11">
    <name type="scientific">Meganyctiphanes norvegica</name>
    <name type="common">Northern krill</name>
    <name type="synonym">Thysanopoda norvegica</name>
    <dbReference type="NCBI Taxonomy" id="48144"/>
    <lineage>
        <taxon>Eukaryota</taxon>
        <taxon>Metazoa</taxon>
        <taxon>Ecdysozoa</taxon>
        <taxon>Arthropoda</taxon>
        <taxon>Crustacea</taxon>
        <taxon>Multicrustacea</taxon>
        <taxon>Malacostraca</taxon>
        <taxon>Eumalacostraca</taxon>
        <taxon>Eucarida</taxon>
        <taxon>Euphausiacea</taxon>
        <taxon>Euphausiidae</taxon>
        <taxon>Meganyctiphanes</taxon>
    </lineage>
</organism>